<dbReference type="EMBL" id="KZ805597">
    <property type="protein sequence ID" value="PVH93318.1"/>
    <property type="molecule type" value="Genomic_DNA"/>
</dbReference>
<dbReference type="Proteomes" id="UP000244855">
    <property type="component" value="Unassembled WGS sequence"/>
</dbReference>
<proteinExistence type="predicted"/>
<protein>
    <recommendedName>
        <fullName evidence="4">DUF4219 domain-containing protein</fullName>
    </recommendedName>
</protein>
<feature type="coiled-coil region" evidence="1">
    <location>
        <begin position="94"/>
        <end position="121"/>
    </location>
</feature>
<dbReference type="AlphaFoldDB" id="A0A2V1D5Q1"/>
<evidence type="ECO:0008006" key="4">
    <source>
        <dbReference type="Google" id="ProtNLM"/>
    </source>
</evidence>
<name>A0A2V1D5Q1_9PLEO</name>
<keyword evidence="1" id="KW-0175">Coiled coil</keyword>
<evidence type="ECO:0000313" key="3">
    <source>
        <dbReference type="Proteomes" id="UP000244855"/>
    </source>
</evidence>
<reference evidence="2 3" key="1">
    <citation type="journal article" date="2018" name="Sci. Rep.">
        <title>Comparative genomics provides insights into the lifestyle and reveals functional heterogeneity of dark septate endophytic fungi.</title>
        <authorList>
            <person name="Knapp D.G."/>
            <person name="Nemeth J.B."/>
            <person name="Barry K."/>
            <person name="Hainaut M."/>
            <person name="Henrissat B."/>
            <person name="Johnson J."/>
            <person name="Kuo A."/>
            <person name="Lim J.H.P."/>
            <person name="Lipzen A."/>
            <person name="Nolan M."/>
            <person name="Ohm R.A."/>
            <person name="Tamas L."/>
            <person name="Grigoriev I.V."/>
            <person name="Spatafora J.W."/>
            <person name="Nagy L.G."/>
            <person name="Kovacs G.M."/>
        </authorList>
    </citation>
    <scope>NUCLEOTIDE SEQUENCE [LARGE SCALE GENOMIC DNA]</scope>
    <source>
        <strain evidence="2 3">DSE2036</strain>
    </source>
</reference>
<sequence length="182" mass="20653">MATQITPRIDGTVILRDENNYQTWLSQLQARCAAYDVWTKVDPNSTTTPLAKRREPELPEFSAYTPNANVGGDDVPERLSDLSTAGQKAYKEDLDVYKLHMERYKLRLSEYKAEKASLQQIVMFIQSTVTPHLQRTCCLPDTTLKEWVTKLKATVGVDAKLELQHANERYQAALKPPRTPAS</sequence>
<accession>A0A2V1D5Q1</accession>
<evidence type="ECO:0000256" key="1">
    <source>
        <dbReference type="SAM" id="Coils"/>
    </source>
</evidence>
<gene>
    <name evidence="2" type="ORF">DM02DRAFT_696302</name>
</gene>
<keyword evidence="3" id="KW-1185">Reference proteome</keyword>
<organism evidence="2 3">
    <name type="scientific">Periconia macrospinosa</name>
    <dbReference type="NCBI Taxonomy" id="97972"/>
    <lineage>
        <taxon>Eukaryota</taxon>
        <taxon>Fungi</taxon>
        <taxon>Dikarya</taxon>
        <taxon>Ascomycota</taxon>
        <taxon>Pezizomycotina</taxon>
        <taxon>Dothideomycetes</taxon>
        <taxon>Pleosporomycetidae</taxon>
        <taxon>Pleosporales</taxon>
        <taxon>Massarineae</taxon>
        <taxon>Periconiaceae</taxon>
        <taxon>Periconia</taxon>
    </lineage>
</organism>
<dbReference type="OrthoDB" id="4951733at2759"/>
<evidence type="ECO:0000313" key="2">
    <source>
        <dbReference type="EMBL" id="PVH93318.1"/>
    </source>
</evidence>